<proteinExistence type="predicted"/>
<dbReference type="EMBL" id="CM016560">
    <property type="protein sequence ID" value="TKV90756.1"/>
    <property type="molecule type" value="Genomic_DNA"/>
</dbReference>
<sequence length="147" mass="16935">MRGVAVGMEPMFYALRALCNPNSSSMEVRLALYQFVIRFPPWLRRYLAMLRYYEAEPLSNNIFSFDSYFSDWSTMCKRIRRGAAAFEHKHIQGLLTDINVGVVPNSLQDIGRASDGAEARRQRYGIYTLARVSRRLDSLVSCHRCVT</sequence>
<evidence type="ECO:0000313" key="2">
    <source>
        <dbReference type="Proteomes" id="UP000298652"/>
    </source>
</evidence>
<keyword evidence="2" id="KW-1185">Reference proteome</keyword>
<accession>A0A4U6T1X1</accession>
<organism evidence="1 2">
    <name type="scientific">Setaria viridis</name>
    <name type="common">Green bristlegrass</name>
    <name type="synonym">Setaria italica subsp. viridis</name>
    <dbReference type="NCBI Taxonomy" id="4556"/>
    <lineage>
        <taxon>Eukaryota</taxon>
        <taxon>Viridiplantae</taxon>
        <taxon>Streptophyta</taxon>
        <taxon>Embryophyta</taxon>
        <taxon>Tracheophyta</taxon>
        <taxon>Spermatophyta</taxon>
        <taxon>Magnoliopsida</taxon>
        <taxon>Liliopsida</taxon>
        <taxon>Poales</taxon>
        <taxon>Poaceae</taxon>
        <taxon>PACMAD clade</taxon>
        <taxon>Panicoideae</taxon>
        <taxon>Panicodae</taxon>
        <taxon>Paniceae</taxon>
        <taxon>Cenchrinae</taxon>
        <taxon>Setaria</taxon>
    </lineage>
</organism>
<gene>
    <name evidence="1" type="ORF">SEVIR_9G049832v2</name>
</gene>
<evidence type="ECO:0000313" key="1">
    <source>
        <dbReference type="EMBL" id="TKV90756.1"/>
    </source>
</evidence>
<reference evidence="1" key="1">
    <citation type="submission" date="2019-03" db="EMBL/GenBank/DDBJ databases">
        <title>WGS assembly of Setaria viridis.</title>
        <authorList>
            <person name="Huang P."/>
            <person name="Jenkins J."/>
            <person name="Grimwood J."/>
            <person name="Barry K."/>
            <person name="Healey A."/>
            <person name="Mamidi S."/>
            <person name="Sreedasyam A."/>
            <person name="Shu S."/>
            <person name="Feldman M."/>
            <person name="Wu J."/>
            <person name="Yu Y."/>
            <person name="Chen C."/>
            <person name="Johnson J."/>
            <person name="Rokhsar D."/>
            <person name="Baxter I."/>
            <person name="Schmutz J."/>
            <person name="Brutnell T."/>
            <person name="Kellogg E."/>
        </authorList>
    </citation>
    <scope>NUCLEOTIDE SEQUENCE [LARGE SCALE GENOMIC DNA]</scope>
</reference>
<name>A0A4U6T1X1_SETVI</name>
<dbReference type="Proteomes" id="UP000298652">
    <property type="component" value="Chromosome 9"/>
</dbReference>
<protein>
    <submittedName>
        <fullName evidence="1">Uncharacterized protein</fullName>
    </submittedName>
</protein>
<dbReference type="Gramene" id="TKV90756">
    <property type="protein sequence ID" value="TKV90756"/>
    <property type="gene ID" value="SEVIR_9G049832v2"/>
</dbReference>
<dbReference type="AlphaFoldDB" id="A0A4U6T1X1"/>